<organism evidence="4 5">
    <name type="scientific">Paenibacillus rhizovicinus</name>
    <dbReference type="NCBI Taxonomy" id="2704463"/>
    <lineage>
        <taxon>Bacteria</taxon>
        <taxon>Bacillati</taxon>
        <taxon>Bacillota</taxon>
        <taxon>Bacilli</taxon>
        <taxon>Bacillales</taxon>
        <taxon>Paenibacillaceae</taxon>
        <taxon>Paenibacillus</taxon>
    </lineage>
</organism>
<dbReference type="EMBL" id="CP048287">
    <property type="protein sequence ID" value="QHW35501.1"/>
    <property type="molecule type" value="Genomic_DNA"/>
</dbReference>
<dbReference type="AlphaFoldDB" id="A0A6C0PAV1"/>
<reference evidence="4 5" key="1">
    <citation type="submission" date="2020-02" db="EMBL/GenBank/DDBJ databases">
        <title>Paenibacillus sp. nov., isolated from rhizosphere soil of tomato.</title>
        <authorList>
            <person name="Weon H.-Y."/>
            <person name="Lee S.A."/>
        </authorList>
    </citation>
    <scope>NUCLEOTIDE SEQUENCE [LARGE SCALE GENOMIC DNA]</scope>
    <source>
        <strain evidence="4 5">14171R-81</strain>
        <plasmid evidence="4 5">unnamed1</plasmid>
    </source>
</reference>
<keyword evidence="2" id="KW-0732">Signal</keyword>
<dbReference type="Gene3D" id="3.20.20.80">
    <property type="entry name" value="Glycosidases"/>
    <property type="match status" value="1"/>
</dbReference>
<evidence type="ECO:0000313" key="5">
    <source>
        <dbReference type="Proteomes" id="UP000479114"/>
    </source>
</evidence>
<keyword evidence="4" id="KW-0614">Plasmid</keyword>
<proteinExistence type="predicted"/>
<dbReference type="Proteomes" id="UP000479114">
    <property type="component" value="Plasmid unnamed1"/>
</dbReference>
<keyword evidence="5" id="KW-1185">Reference proteome</keyword>
<name>A0A6C0PAV1_9BACL</name>
<feature type="domain" description="Glycoside hydrolase family 44 catalytic" evidence="3">
    <location>
        <begin position="98"/>
        <end position="342"/>
    </location>
</feature>
<feature type="region of interest" description="Disordered" evidence="1">
    <location>
        <begin position="576"/>
        <end position="598"/>
    </location>
</feature>
<dbReference type="InterPro" id="IPR013780">
    <property type="entry name" value="Glyco_hydro_b"/>
</dbReference>
<evidence type="ECO:0000256" key="2">
    <source>
        <dbReference type="SAM" id="SignalP"/>
    </source>
</evidence>
<dbReference type="Gene3D" id="2.60.40.1180">
    <property type="entry name" value="Golgi alpha-mannosidase II"/>
    <property type="match status" value="1"/>
</dbReference>
<accession>A0A6C0PAV1</accession>
<protein>
    <submittedName>
        <fullName evidence="4">Endoglucanase</fullName>
    </submittedName>
</protein>
<dbReference type="InterPro" id="IPR017853">
    <property type="entry name" value="GH"/>
</dbReference>
<sequence>MKWKWMVTVAAASLLLNLTGWPLTAVRADNSVDNDNAYKVKPIELTVSAQTGRHAISPDIYGINHYSIDDNLRDEFPIPVVREGGNHTETYNWLVDSSNKGTDQFFIGGNGTDHPTPGGEYDNIVAANKSHGSKSIVTVPITGYVNKYSQYNCSYPSSLYPKQGVAFGWTDFFPFITDMNGDKCGSGLDPDQDGQQLADVDPLRNYIKVDPAWMRDWIEHLRATHGTASDGGVKYYQLDNEPESWNYLHHDIHPEGTGFDELVKLNTDYAAMIKDVDPGAKVLGAGNCCMWSFYDMGGPATDNQQSHGGKAWYPYYLQQMRKAETEHGRRLIDYLDFHYYPNGSNLLTWTSPDPGDPETQTRRLISTRSMWDPTFTDPSGFGEAFGKLDIIPRMRGWINTYYPGTKLSMTEYSFGALGSLNGALAQADLLGIFGREGLDMATLWGPPKATDPGAFAFKMYRNYDGKGSQYGDTWVESWSEDQDKLAVYGAQRQSDGALTVMVINKTGDDLKSTLKINDFKVNSKNAKVYTYSGANLSQIVRQQDQEVAGVNIKRSFPANSVTLIVLSGHTVGKEKCGSGLPGRGIQTGPVPAINNQTE</sequence>
<dbReference type="InterPro" id="IPR024745">
    <property type="entry name" value="GH44_cat"/>
</dbReference>
<evidence type="ECO:0000259" key="3">
    <source>
        <dbReference type="Pfam" id="PF12891"/>
    </source>
</evidence>
<dbReference type="KEGG" id="prz:GZH47_31910"/>
<evidence type="ECO:0000313" key="4">
    <source>
        <dbReference type="EMBL" id="QHW35501.1"/>
    </source>
</evidence>
<dbReference type="SUPFAM" id="SSF51445">
    <property type="entry name" value="(Trans)glycosidases"/>
    <property type="match status" value="1"/>
</dbReference>
<dbReference type="Pfam" id="PF12891">
    <property type="entry name" value="Glyco_hydro_44"/>
    <property type="match status" value="1"/>
</dbReference>
<evidence type="ECO:0000256" key="1">
    <source>
        <dbReference type="SAM" id="MobiDB-lite"/>
    </source>
</evidence>
<feature type="signal peptide" evidence="2">
    <location>
        <begin position="1"/>
        <end position="27"/>
    </location>
</feature>
<dbReference type="RefSeq" id="WP_162645647.1">
    <property type="nucleotide sequence ID" value="NZ_CP048287.1"/>
</dbReference>
<feature type="chain" id="PRO_5025388054" evidence="2">
    <location>
        <begin position="28"/>
        <end position="598"/>
    </location>
</feature>
<geneLocation type="plasmid" evidence="4 5">
    <name>unnamed1</name>
</geneLocation>
<gene>
    <name evidence="4" type="ORF">GZH47_31910</name>
</gene>